<reference evidence="2 3" key="1">
    <citation type="journal article" date="2017" name="Arch. Microbiol.">
        <title>Mariprofundus micogutta sp. nov., a novel iron-oxidizing zetaproteobacterium isolated from a deep-sea hydrothermal field at the Bayonnaise knoll of the Izu-Ogasawara arc, and a description of Mariprofundales ord. nov. and Zetaproteobacteria classis nov.</title>
        <authorList>
            <person name="Makita H."/>
            <person name="Tanaka E."/>
            <person name="Mitsunobu S."/>
            <person name="Miyazaki M."/>
            <person name="Nunoura T."/>
            <person name="Uematsu K."/>
            <person name="Takaki Y."/>
            <person name="Nishi S."/>
            <person name="Shimamura S."/>
            <person name="Takai K."/>
        </authorList>
    </citation>
    <scope>NUCLEOTIDE SEQUENCE [LARGE SCALE GENOMIC DNA]</scope>
    <source>
        <strain evidence="2 3">ET2</strain>
    </source>
</reference>
<dbReference type="SUPFAM" id="SSF55021">
    <property type="entry name" value="ACT-like"/>
    <property type="match status" value="2"/>
</dbReference>
<dbReference type="RefSeq" id="WP_072659305.1">
    <property type="nucleotide sequence ID" value="NZ_BDFD01000006.1"/>
</dbReference>
<accession>A0A1L8CM50</accession>
<name>A0A1L8CM50_9PROT</name>
<organism evidence="2 3">
    <name type="scientific">Mariprofundus micogutta</name>
    <dbReference type="NCBI Taxonomy" id="1921010"/>
    <lineage>
        <taxon>Bacteria</taxon>
        <taxon>Pseudomonadati</taxon>
        <taxon>Pseudomonadota</taxon>
        <taxon>Candidatius Mariprofundia</taxon>
        <taxon>Mariprofundales</taxon>
        <taxon>Mariprofundaceae</taxon>
        <taxon>Mariprofundus</taxon>
    </lineage>
</organism>
<dbReference type="PROSITE" id="PS51671">
    <property type="entry name" value="ACT"/>
    <property type="match status" value="2"/>
</dbReference>
<dbReference type="AlphaFoldDB" id="A0A1L8CM50"/>
<gene>
    <name evidence="2" type="ORF">MMIC_P0942</name>
</gene>
<dbReference type="Pfam" id="PF01842">
    <property type="entry name" value="ACT"/>
    <property type="match status" value="1"/>
</dbReference>
<sequence>MSNVLLSISGHDRAGIVRDVADALQHLNANIEDSSMTALRGRFAMMLIVRLSEDRSMGELKAALAELEQRTRLTVQSQVISDEEMAAEPMEPDYVITVHGADKVGIVHAVTEALADLGVSIVDLSTQSRSSDDGDVYMMALEVASNGHGAAIKPALNSVANDIGVDIDLHEMDDAVL</sequence>
<proteinExistence type="predicted"/>
<dbReference type="InterPro" id="IPR002912">
    <property type="entry name" value="ACT_dom"/>
</dbReference>
<evidence type="ECO:0000313" key="2">
    <source>
        <dbReference type="EMBL" id="GAV19981.1"/>
    </source>
</evidence>
<feature type="domain" description="ACT" evidence="1">
    <location>
        <begin position="5"/>
        <end position="83"/>
    </location>
</feature>
<comment type="caution">
    <text evidence="2">The sequence shown here is derived from an EMBL/GenBank/DDBJ whole genome shotgun (WGS) entry which is preliminary data.</text>
</comment>
<dbReference type="STRING" id="1921010.MMIC_P0942"/>
<protein>
    <recommendedName>
        <fullName evidence="1">ACT domain-containing protein</fullName>
    </recommendedName>
</protein>
<dbReference type="OrthoDB" id="12860at2"/>
<dbReference type="InterPro" id="IPR050990">
    <property type="entry name" value="UPF0237/GcvR_regulator"/>
</dbReference>
<dbReference type="InterPro" id="IPR045865">
    <property type="entry name" value="ACT-like_dom_sf"/>
</dbReference>
<feature type="domain" description="ACT" evidence="1">
    <location>
        <begin position="95"/>
        <end position="170"/>
    </location>
</feature>
<keyword evidence="3" id="KW-1185">Reference proteome</keyword>
<evidence type="ECO:0000259" key="1">
    <source>
        <dbReference type="PROSITE" id="PS51671"/>
    </source>
</evidence>
<dbReference type="PANTHER" id="PTHR34875:SF6">
    <property type="entry name" value="UPF0237 PROTEIN MJ1558"/>
    <property type="match status" value="1"/>
</dbReference>
<evidence type="ECO:0000313" key="3">
    <source>
        <dbReference type="Proteomes" id="UP000231632"/>
    </source>
</evidence>
<dbReference type="PANTHER" id="PTHR34875">
    <property type="entry name" value="UPF0237 PROTEIN MJ1558"/>
    <property type="match status" value="1"/>
</dbReference>
<dbReference type="Proteomes" id="UP000231632">
    <property type="component" value="Unassembled WGS sequence"/>
</dbReference>
<dbReference type="EMBL" id="BDFD01000006">
    <property type="protein sequence ID" value="GAV19981.1"/>
    <property type="molecule type" value="Genomic_DNA"/>
</dbReference>
<dbReference type="Gene3D" id="3.30.70.260">
    <property type="match status" value="2"/>
</dbReference>
<dbReference type="Pfam" id="PF13740">
    <property type="entry name" value="ACT_6"/>
    <property type="match status" value="1"/>
</dbReference>